<protein>
    <submittedName>
        <fullName evidence="2">HD domain-containing protein</fullName>
    </submittedName>
</protein>
<evidence type="ECO:0000313" key="2">
    <source>
        <dbReference type="EMBL" id="HIZ53178.1"/>
    </source>
</evidence>
<evidence type="ECO:0000313" key="3">
    <source>
        <dbReference type="Proteomes" id="UP000824063"/>
    </source>
</evidence>
<dbReference type="AlphaFoldDB" id="A0A9D2F6Z8"/>
<accession>A0A9D2F6Z8</accession>
<name>A0A9D2F6Z8_9ENTE</name>
<comment type="caution">
    <text evidence="2">The sequence shown here is derived from an EMBL/GenBank/DDBJ whole genome shotgun (WGS) entry which is preliminary data.</text>
</comment>
<dbReference type="InterPro" id="IPR006674">
    <property type="entry name" value="HD_domain"/>
</dbReference>
<feature type="domain" description="HD/PDEase" evidence="1">
    <location>
        <begin position="21"/>
        <end position="139"/>
    </location>
</feature>
<dbReference type="SMART" id="SM00471">
    <property type="entry name" value="HDc"/>
    <property type="match status" value="1"/>
</dbReference>
<gene>
    <name evidence="2" type="ORF">IAA20_04490</name>
</gene>
<dbReference type="Gene3D" id="1.20.58.1910">
    <property type="match status" value="1"/>
</dbReference>
<dbReference type="InterPro" id="IPR003607">
    <property type="entry name" value="HD/PDEase_dom"/>
</dbReference>
<organism evidence="2 3">
    <name type="scientific">Candidatus Enterococcus avicola</name>
    <dbReference type="NCBI Taxonomy" id="2838561"/>
    <lineage>
        <taxon>Bacteria</taxon>
        <taxon>Bacillati</taxon>
        <taxon>Bacillota</taxon>
        <taxon>Bacilli</taxon>
        <taxon>Lactobacillales</taxon>
        <taxon>Enterococcaceae</taxon>
        <taxon>Enterococcus</taxon>
    </lineage>
</organism>
<dbReference type="Pfam" id="PF01966">
    <property type="entry name" value="HD"/>
    <property type="match status" value="1"/>
</dbReference>
<dbReference type="EMBL" id="DXBN01000103">
    <property type="protein sequence ID" value="HIZ53178.1"/>
    <property type="molecule type" value="Genomic_DNA"/>
</dbReference>
<dbReference type="Proteomes" id="UP000824063">
    <property type="component" value="Unassembled WGS sequence"/>
</dbReference>
<dbReference type="Gene3D" id="1.10.472.50">
    <property type="entry name" value="HD-domain/PDEase-like"/>
    <property type="match status" value="1"/>
</dbReference>
<sequence length="215" mass="24451">MRSNKIEHVIAFARKELENEKSGHDFKHVQRVANYAKMIVEGDQLSVDSFVVQASAYLHDVIDDKVVEDVASKVKEVEALLSGLEVSEGQMKDILHSIQNMSYSKGLTDDAKPLSLAGKIVQDADRLEAVGAMGILRTAYYGGGHGHPIYDEEIKPKTFTSKAEYRQGTTVINHFYEKLFLLPDKMNTTYARNLAFERKQFMEQFLDQFYAEWHV</sequence>
<dbReference type="SUPFAM" id="SSF109604">
    <property type="entry name" value="HD-domain/PDEase-like"/>
    <property type="match status" value="1"/>
</dbReference>
<dbReference type="CDD" id="cd00077">
    <property type="entry name" value="HDc"/>
    <property type="match status" value="1"/>
</dbReference>
<proteinExistence type="predicted"/>
<reference evidence="2" key="1">
    <citation type="journal article" date="2021" name="PeerJ">
        <title>Extensive microbial diversity within the chicken gut microbiome revealed by metagenomics and culture.</title>
        <authorList>
            <person name="Gilroy R."/>
            <person name="Ravi A."/>
            <person name="Getino M."/>
            <person name="Pursley I."/>
            <person name="Horton D.L."/>
            <person name="Alikhan N.F."/>
            <person name="Baker D."/>
            <person name="Gharbi K."/>
            <person name="Hall N."/>
            <person name="Watson M."/>
            <person name="Adriaenssens E.M."/>
            <person name="Foster-Nyarko E."/>
            <person name="Jarju S."/>
            <person name="Secka A."/>
            <person name="Antonio M."/>
            <person name="Oren A."/>
            <person name="Chaudhuri R.R."/>
            <person name="La Ragione R."/>
            <person name="Hildebrand F."/>
            <person name="Pallen M.J."/>
        </authorList>
    </citation>
    <scope>NUCLEOTIDE SEQUENCE</scope>
    <source>
        <strain evidence="2">CHK172-16539</strain>
    </source>
</reference>
<reference evidence="2" key="2">
    <citation type="submission" date="2021-04" db="EMBL/GenBank/DDBJ databases">
        <authorList>
            <person name="Gilroy R."/>
        </authorList>
    </citation>
    <scope>NUCLEOTIDE SEQUENCE</scope>
    <source>
        <strain evidence="2">CHK172-16539</strain>
    </source>
</reference>
<dbReference type="PANTHER" id="PTHR33594:SF1">
    <property type="entry name" value="HD_PDEASE DOMAIN-CONTAINING PROTEIN"/>
    <property type="match status" value="1"/>
</dbReference>
<evidence type="ECO:0000259" key="1">
    <source>
        <dbReference type="SMART" id="SM00471"/>
    </source>
</evidence>
<dbReference type="PANTHER" id="PTHR33594">
    <property type="entry name" value="SUPERFAMILY HYDROLASE, PUTATIVE (AFU_ORTHOLOGUE AFUA_1G03035)-RELATED"/>
    <property type="match status" value="1"/>
</dbReference>